<dbReference type="CDD" id="cd00030">
    <property type="entry name" value="C2"/>
    <property type="match status" value="1"/>
</dbReference>
<dbReference type="Proteomes" id="UP000186804">
    <property type="component" value="Unassembled WGS sequence"/>
</dbReference>
<keyword evidence="4" id="KW-1185">Reference proteome</keyword>
<feature type="domain" description="C2" evidence="2">
    <location>
        <begin position="491"/>
        <end position="635"/>
    </location>
</feature>
<evidence type="ECO:0000313" key="3">
    <source>
        <dbReference type="EMBL" id="OII76855.1"/>
    </source>
</evidence>
<dbReference type="Pfam" id="PF24656">
    <property type="entry name" value="CEPT76_peptidase"/>
    <property type="match status" value="2"/>
</dbReference>
<dbReference type="EMBL" id="LRBS01000049">
    <property type="protein sequence ID" value="OII76855.1"/>
    <property type="molecule type" value="Genomic_DNA"/>
</dbReference>
<feature type="region of interest" description="Disordered" evidence="1">
    <location>
        <begin position="1403"/>
        <end position="1437"/>
    </location>
</feature>
<feature type="region of interest" description="Disordered" evidence="1">
    <location>
        <begin position="915"/>
        <end position="936"/>
    </location>
</feature>
<dbReference type="RefSeq" id="XP_067068701.1">
    <property type="nucleotide sequence ID" value="XM_067212660.1"/>
</dbReference>
<dbReference type="Gene3D" id="2.60.40.150">
    <property type="entry name" value="C2 domain"/>
    <property type="match status" value="1"/>
</dbReference>
<dbReference type="InterPro" id="IPR056290">
    <property type="entry name" value="CEPT76/DRC7_peptidase-like_dom"/>
</dbReference>
<evidence type="ECO:0000259" key="2">
    <source>
        <dbReference type="PROSITE" id="PS50004"/>
    </source>
</evidence>
<protein>
    <submittedName>
        <fullName evidence="3">C2 domain-containing protein</fullName>
    </submittedName>
</protein>
<name>A0A1J4MS08_9CRYT</name>
<feature type="compositionally biased region" description="Low complexity" evidence="1">
    <location>
        <begin position="919"/>
        <end position="936"/>
    </location>
</feature>
<accession>A0A1J4MS08</accession>
<gene>
    <name evidence="3" type="ORF">cand_024300</name>
</gene>
<organism evidence="3 4">
    <name type="scientific">Cryptosporidium andersoni</name>
    <dbReference type="NCBI Taxonomy" id="117008"/>
    <lineage>
        <taxon>Eukaryota</taxon>
        <taxon>Sar</taxon>
        <taxon>Alveolata</taxon>
        <taxon>Apicomplexa</taxon>
        <taxon>Conoidasida</taxon>
        <taxon>Coccidia</taxon>
        <taxon>Eucoccidiorida</taxon>
        <taxon>Eimeriorina</taxon>
        <taxon>Cryptosporidiidae</taxon>
        <taxon>Cryptosporidium</taxon>
    </lineage>
</organism>
<evidence type="ECO:0000313" key="4">
    <source>
        <dbReference type="Proteomes" id="UP000186804"/>
    </source>
</evidence>
<comment type="caution">
    <text evidence="3">The sequence shown here is derived from an EMBL/GenBank/DDBJ whole genome shotgun (WGS) entry which is preliminary data.</text>
</comment>
<dbReference type="GeneID" id="92366614"/>
<reference evidence="3 4" key="1">
    <citation type="submission" date="2016-10" db="EMBL/GenBank/DDBJ databases">
        <title>Reductive evolution of mitochondrial metabolism and differential evolution of invasion-related proteins in Cryptosporidium.</title>
        <authorList>
            <person name="Liu S."/>
            <person name="Roellig D.M."/>
            <person name="Guo Y."/>
            <person name="Li N."/>
            <person name="Frace M.A."/>
            <person name="Tang K."/>
            <person name="Zhang L."/>
            <person name="Feng Y."/>
            <person name="Xiao L."/>
        </authorList>
    </citation>
    <scope>NUCLEOTIDE SEQUENCE [LARGE SCALE GENOMIC DNA]</scope>
    <source>
        <strain evidence="3">30847</strain>
    </source>
</reference>
<sequence>MDTVGAMRAVVGAVGSNIVSSAKDATKHVVDKFRQKTGIALKKEKGYHKDSNDGIQPFLSEADDLESSKQQYKEENESLYENESKKLEKNEDLIFDFRDRVVSEQEFNKLSRLLSRNITLANRPNTSLEKQIWLTPRRFRTTIRSVQIDNLTENIFENVFLEFQFGGTLTEVRLMDIEKNTEVPRLLGYPPCYQFYTHSVNIKPTRVHNLETEEDDIIGNNSVDIGVNETFEWRGSYIHLERELFRIIAWKNHSMTVNELLAYHEDTLKNYATGSVSQMLTLSKHSSNGVLSIFRVSLQIVFQEIYDFQINLAQFSLRVLNDEDNEIMNTENGHEICEKHHSVNNLISKYELGKANETESSSENDLVGSKMRECQLNFYLPSYGTDNPFPSKCQSQWSTCGRKNLKVLKWENIGIIPFRGTIHELERNQLHFTLQVNSDKSKFITLKSQSSYSGVLNLKNIIHYPYTQAKIDFLDGEIGILDGKIEFGSIPKYQQLGNILEIDDESKLYLIVKILRIDNLMSSLSDSYILQDKEEESIDVYVQVTFDGNKKETPVISGSLHPLFQSELIFVLDVISPTPQLSKMSEDDLIKLLESKGPILLDVWRKTKSVINEHLGWAEINWKDILMKSKTTEYLIESKYQNLSAKDPSEYNMITTSSTFRRLEYRKFYDRSLGKEVVYETRVYQGCSELYNLGTRPAESDFNSHRHLLLTSPAVPKIYVEIWTKPDFSILPCIQMSLDGTVSPNLQNRLKQIVELSDIGISLRQQLQIRSNIYYWESLTKRLEAWGRQFLYYGIDSRGVKHLLPSFIQPLKPLPGITNASKVHHFIHAFPFLPSSNNSVWRTPDLFLLSRQGTQFDHALLHVCLLIGLNKVAFLACGTLWNRDKYTWVITMHYEYNETKLDVGSPVREINENLKNVKKTTNSAKKPPKTSSNSTSQRGLKFYALFWDTVKHVVYRLDNIIKDTEANDFLKWLKEEEYDLSLLSLSAEEFLLVEKLKNEGNPINYKPNFCLKVTNRLPYRTLDIIFNNKNIFANIQSNGDPNRISYNIADINSWFPFFPKKNLDYKSLINESIPVYSSSNQSTLQPPNTNSIEKKLIKPITQLNSHISPNFTWPVISLGYNNEINLQNIDGEIHAVNDINQDINNGNSNEIDMYCKDIIDEIMKYIQVQRFQKSRTIGTRWKNDSTTVGYLRLGLYLLHKWETSDPYTIDYYKNREDFLNWRESLLSTLPKKCRMKYAILTFPCSIPRWIAQQIWLKCPFLSNETDKRSFFSLAINVISWPNNIKSIHIIVLVIHPLKQAQLRKLKLVEDYKIRVINETAVLTNTKLETTSDNKVLLNKSKIIKEDQNGSNIIDHDILPPFPPSVINESKDGEEKNVSKVPQMLILDQDEGLSNIVNKQYNNLNNGSIGENKKSNNQSRSSSQLFSEDEPEFKVLKP</sequence>
<evidence type="ECO:0000256" key="1">
    <source>
        <dbReference type="SAM" id="MobiDB-lite"/>
    </source>
</evidence>
<proteinExistence type="predicted"/>
<dbReference type="SUPFAM" id="SSF49562">
    <property type="entry name" value="C2 domain (Calcium/lipid-binding domain, CaLB)"/>
    <property type="match status" value="1"/>
</dbReference>
<dbReference type="PANTHER" id="PTHR46436:SF2">
    <property type="entry name" value="CHROMOSOME UNDETERMINED SCAFFOLD_119, WHOLE GENOME SHOTGUN SEQUENCE"/>
    <property type="match status" value="1"/>
</dbReference>
<dbReference type="PANTHER" id="PTHR46436">
    <property type="entry name" value="CENTROSOMAL PROTEIN OF 76 KDA"/>
    <property type="match status" value="1"/>
</dbReference>
<dbReference type="InterPro" id="IPR000008">
    <property type="entry name" value="C2_dom"/>
</dbReference>
<feature type="compositionally biased region" description="Low complexity" evidence="1">
    <location>
        <begin position="1414"/>
        <end position="1423"/>
    </location>
</feature>
<dbReference type="SMART" id="SM00239">
    <property type="entry name" value="C2"/>
    <property type="match status" value="1"/>
</dbReference>
<dbReference type="InterPro" id="IPR052299">
    <property type="entry name" value="CEP76"/>
</dbReference>
<dbReference type="OrthoDB" id="67700at2759"/>
<dbReference type="Pfam" id="PF00168">
    <property type="entry name" value="C2"/>
    <property type="match status" value="1"/>
</dbReference>
<dbReference type="InterPro" id="IPR035892">
    <property type="entry name" value="C2_domain_sf"/>
</dbReference>
<dbReference type="VEuPathDB" id="CryptoDB:cand_024300"/>
<dbReference type="PROSITE" id="PS50004">
    <property type="entry name" value="C2"/>
    <property type="match status" value="1"/>
</dbReference>